<dbReference type="EMBL" id="JARBJD010000003">
    <property type="protein sequence ID" value="KAK2964256.1"/>
    <property type="molecule type" value="Genomic_DNA"/>
</dbReference>
<comment type="caution">
    <text evidence="1">The sequence shown here is derived from an EMBL/GenBank/DDBJ whole genome shotgun (WGS) entry which is preliminary data.</text>
</comment>
<organism evidence="1 2">
    <name type="scientific">Blattamonas nauphoetae</name>
    <dbReference type="NCBI Taxonomy" id="2049346"/>
    <lineage>
        <taxon>Eukaryota</taxon>
        <taxon>Metamonada</taxon>
        <taxon>Preaxostyla</taxon>
        <taxon>Oxymonadida</taxon>
        <taxon>Blattamonas</taxon>
    </lineage>
</organism>
<name>A0ABQ9YKH7_9EUKA</name>
<dbReference type="Proteomes" id="UP001281761">
    <property type="component" value="Unassembled WGS sequence"/>
</dbReference>
<keyword evidence="2" id="KW-1185">Reference proteome</keyword>
<reference evidence="1 2" key="1">
    <citation type="journal article" date="2022" name="bioRxiv">
        <title>Genomics of Preaxostyla Flagellates Illuminates Evolutionary Transitions and the Path Towards Mitochondrial Loss.</title>
        <authorList>
            <person name="Novak L.V.F."/>
            <person name="Treitli S.C."/>
            <person name="Pyrih J."/>
            <person name="Halakuc P."/>
            <person name="Pipaliya S.V."/>
            <person name="Vacek V."/>
            <person name="Brzon O."/>
            <person name="Soukal P."/>
            <person name="Eme L."/>
            <person name="Dacks J.B."/>
            <person name="Karnkowska A."/>
            <person name="Elias M."/>
            <person name="Hampl V."/>
        </authorList>
    </citation>
    <scope>NUCLEOTIDE SEQUENCE [LARGE SCALE GENOMIC DNA]</scope>
    <source>
        <strain evidence="1">NAU3</strain>
        <tissue evidence="1">Gut</tissue>
    </source>
</reference>
<accession>A0ABQ9YKH7</accession>
<protein>
    <submittedName>
        <fullName evidence="1">Uncharacterized protein</fullName>
    </submittedName>
</protein>
<evidence type="ECO:0000313" key="2">
    <source>
        <dbReference type="Proteomes" id="UP001281761"/>
    </source>
</evidence>
<evidence type="ECO:0000313" key="1">
    <source>
        <dbReference type="EMBL" id="KAK2964256.1"/>
    </source>
</evidence>
<proteinExistence type="predicted"/>
<gene>
    <name evidence="1" type="ORF">BLNAU_787</name>
</gene>
<sequence length="197" mass="22260">MMTLVDKSIPESPQSIRLEGLCRTFCISSNVKCFLAPLIGDALKQIRICITMKLIDNSTFIAQMKPFIPHILNFGFDKVVPNANITAVSLARVLTEHEPTFTPLLLHSPYAYHFCNMIAPSQHHIETLLRSLENYIQQQGKAHPPQLIRALWNDQIEAGLDDIIFQVTKPTHLWGPVPGYIRQAGANCSERSFSFKF</sequence>